<proteinExistence type="predicted"/>
<dbReference type="EMBL" id="ABWK02000017">
    <property type="protein sequence ID" value="EEX68602.1"/>
    <property type="molecule type" value="Genomic_DNA"/>
</dbReference>
<keyword evidence="3" id="KW-1185">Reference proteome</keyword>
<dbReference type="HOGENOM" id="CLU_3045442_0_0_9"/>
<sequence length="54" mass="6016">MKYKNIHSAGNARNDGQGPPVVLDANGSLERNVSNWIEGTQPWVTVNHRESIEK</sequence>
<comment type="caution">
    <text evidence="2">The sequence shown here is derived from an EMBL/GenBank/DDBJ whole genome shotgun (WGS) entry which is preliminary data.</text>
</comment>
<evidence type="ECO:0000313" key="3">
    <source>
        <dbReference type="Proteomes" id="UP000003671"/>
    </source>
</evidence>
<dbReference type="GeneID" id="93482622"/>
<protein>
    <submittedName>
        <fullName evidence="2">Uncharacterized protein</fullName>
    </submittedName>
</protein>
<dbReference type="PATRIC" id="fig|500635.8.peg.1379"/>
<reference evidence="2" key="1">
    <citation type="submission" date="2009-09" db="EMBL/GenBank/DDBJ databases">
        <authorList>
            <person name="Weinstock G."/>
            <person name="Sodergren E."/>
            <person name="Clifton S."/>
            <person name="Fulton L."/>
            <person name="Fulton B."/>
            <person name="Courtney L."/>
            <person name="Fronick C."/>
            <person name="Harrison M."/>
            <person name="Strong C."/>
            <person name="Farmer C."/>
            <person name="Delahaunty K."/>
            <person name="Markovic C."/>
            <person name="Hall O."/>
            <person name="Minx P."/>
            <person name="Tomlinson C."/>
            <person name="Mitreva M."/>
            <person name="Nelson J."/>
            <person name="Hou S."/>
            <person name="Wollam A."/>
            <person name="Pepin K.H."/>
            <person name="Johnson M."/>
            <person name="Bhonagiri V."/>
            <person name="Nash W.E."/>
            <person name="Warren W."/>
            <person name="Chinwalla A."/>
            <person name="Mardis E.R."/>
            <person name="Wilson R.K."/>
        </authorList>
    </citation>
    <scope>NUCLEOTIDE SEQUENCE [LARGE SCALE GENOMIC DNA]</scope>
    <source>
        <strain evidence="2">DSM 20544</strain>
    </source>
</reference>
<evidence type="ECO:0000313" key="2">
    <source>
        <dbReference type="EMBL" id="EEX68602.1"/>
    </source>
</evidence>
<accession>C9KNH8</accession>
<dbReference type="Proteomes" id="UP000003671">
    <property type="component" value="Unassembled WGS sequence"/>
</dbReference>
<organism evidence="2 3">
    <name type="scientific">Mitsuokella multacida DSM 20544</name>
    <dbReference type="NCBI Taxonomy" id="500635"/>
    <lineage>
        <taxon>Bacteria</taxon>
        <taxon>Bacillati</taxon>
        <taxon>Bacillota</taxon>
        <taxon>Negativicutes</taxon>
        <taxon>Selenomonadales</taxon>
        <taxon>Selenomonadaceae</taxon>
        <taxon>Mitsuokella</taxon>
    </lineage>
</organism>
<gene>
    <name evidence="2" type="ORF">MITSMUL_04668</name>
</gene>
<feature type="region of interest" description="Disordered" evidence="1">
    <location>
        <begin position="1"/>
        <end position="22"/>
    </location>
</feature>
<dbReference type="AlphaFoldDB" id="C9KNH8"/>
<evidence type="ECO:0000256" key="1">
    <source>
        <dbReference type="SAM" id="MobiDB-lite"/>
    </source>
</evidence>
<name>C9KNH8_9FIRM</name>
<dbReference type="RefSeq" id="WP_005841432.1">
    <property type="nucleotide sequence ID" value="NZ_GG697142.2"/>
</dbReference>